<evidence type="ECO:0000256" key="1">
    <source>
        <dbReference type="ARBA" id="ARBA00004651"/>
    </source>
</evidence>
<dbReference type="STRING" id="450378.GCA_001661675_03068"/>
<feature type="transmembrane region" description="Helical" evidence="9">
    <location>
        <begin position="292"/>
        <end position="316"/>
    </location>
</feature>
<evidence type="ECO:0000256" key="9">
    <source>
        <dbReference type="HAMAP-Rule" id="MF_00024"/>
    </source>
</evidence>
<evidence type="ECO:0000313" key="10">
    <source>
        <dbReference type="EMBL" id="ARU17728.1"/>
    </source>
</evidence>
<evidence type="ECO:0000256" key="8">
    <source>
        <dbReference type="ARBA" id="ARBA00023136"/>
    </source>
</evidence>
<evidence type="ECO:0000256" key="6">
    <source>
        <dbReference type="ARBA" id="ARBA00022692"/>
    </source>
</evidence>
<keyword evidence="5 9" id="KW-0169">Cobalamin biosynthesis</keyword>
<dbReference type="InterPro" id="IPR004485">
    <property type="entry name" value="Cobalamin_biosynth_CobD/CbiB"/>
</dbReference>
<dbReference type="Pfam" id="PF03186">
    <property type="entry name" value="CobD_Cbib"/>
    <property type="match status" value="1"/>
</dbReference>
<dbReference type="GO" id="GO:0048472">
    <property type="term" value="F:threonine-phosphate decarboxylase activity"/>
    <property type="evidence" value="ECO:0007669"/>
    <property type="project" value="InterPro"/>
</dbReference>
<dbReference type="PANTHER" id="PTHR34308:SF1">
    <property type="entry name" value="COBALAMIN BIOSYNTHESIS PROTEIN CBIB"/>
    <property type="match status" value="1"/>
</dbReference>
<evidence type="ECO:0000256" key="7">
    <source>
        <dbReference type="ARBA" id="ARBA00022989"/>
    </source>
</evidence>
<comment type="similarity">
    <text evidence="3 9">Belongs to the CobD/CbiB family.</text>
</comment>
<dbReference type="UniPathway" id="UPA00148"/>
<comment type="pathway">
    <text evidence="2 9">Cofactor biosynthesis; adenosylcobalamin biosynthesis.</text>
</comment>
<evidence type="ECO:0000313" key="11">
    <source>
        <dbReference type="Proteomes" id="UP000195807"/>
    </source>
</evidence>
<feature type="transmembrane region" description="Helical" evidence="9">
    <location>
        <begin position="56"/>
        <end position="76"/>
    </location>
</feature>
<comment type="caution">
    <text evidence="9">Lacks conserved residue(s) required for the propagation of feature annotation.</text>
</comment>
<feature type="transmembrane region" description="Helical" evidence="9">
    <location>
        <begin position="160"/>
        <end position="178"/>
    </location>
</feature>
<keyword evidence="11" id="KW-1185">Reference proteome</keyword>
<dbReference type="GO" id="GO:0009236">
    <property type="term" value="P:cobalamin biosynthetic process"/>
    <property type="evidence" value="ECO:0007669"/>
    <property type="project" value="UniProtKB-UniRule"/>
</dbReference>
<dbReference type="GO" id="GO:0015420">
    <property type="term" value="F:ABC-type vitamin B12 transporter activity"/>
    <property type="evidence" value="ECO:0007669"/>
    <property type="project" value="UniProtKB-UniRule"/>
</dbReference>
<name>A0A1Z1FFY9_9SPHN</name>
<comment type="function">
    <text evidence="9">Converts cobyric acid to cobinamide by the addition of aminopropanol on the F carboxylic group.</text>
</comment>
<keyword evidence="8 9" id="KW-0472">Membrane</keyword>
<gene>
    <name evidence="9" type="primary">cobD</name>
    <name evidence="10" type="ORF">A9D14_15265</name>
</gene>
<keyword evidence="4 9" id="KW-1003">Cell membrane</keyword>
<dbReference type="NCBIfam" id="TIGR00380">
    <property type="entry name" value="cobal_cbiB"/>
    <property type="match status" value="1"/>
</dbReference>
<reference evidence="10 11" key="1">
    <citation type="submission" date="2017-01" db="EMBL/GenBank/DDBJ databases">
        <title>Complete genome sequence of esterase-producing bacterium Croceicoccus marinus E4A9.</title>
        <authorList>
            <person name="Wu Y.-H."/>
            <person name="Cheng H."/>
            <person name="Xu L."/>
            <person name="Huo Y.-Y."/>
            <person name="Wang C.-S."/>
            <person name="Xu X.-W."/>
        </authorList>
    </citation>
    <scope>NUCLEOTIDE SEQUENCE [LARGE SCALE GENOMIC DNA]</scope>
    <source>
        <strain evidence="10 11">E4A9</strain>
        <plasmid evidence="11">Plasmid pcme4a9i</plasmid>
    </source>
</reference>
<keyword evidence="7 9" id="KW-1133">Transmembrane helix</keyword>
<keyword evidence="10" id="KW-0614">Plasmid</keyword>
<dbReference type="Proteomes" id="UP000195807">
    <property type="component" value="Plasmid pCME4A9I"/>
</dbReference>
<dbReference type="HAMAP" id="MF_00024">
    <property type="entry name" value="CobD_CbiB"/>
    <property type="match status" value="1"/>
</dbReference>
<geneLocation type="plasmid" evidence="11">
    <name>pcme4a9i</name>
</geneLocation>
<dbReference type="AlphaFoldDB" id="A0A1Z1FFY9"/>
<keyword evidence="6 9" id="KW-0812">Transmembrane</keyword>
<dbReference type="EMBL" id="CP019603">
    <property type="protein sequence ID" value="ARU17728.1"/>
    <property type="molecule type" value="Genomic_DNA"/>
</dbReference>
<sequence length="317" mass="33508">MDEPIGLVALALDAAFGWPERLYRRVGHPVGAFARIIEWGAERWNRPHRGVRQRQAGGAMTVALAAGFAVAAGWAAESAVRHVLDPDGWPAIALLAYPAIAQRSLFDHARPVLAALNAGDLPQARHAVGMIVGRDTGDLDEGGVSRAAIESLAESFCDGVIAPLFWLMLLGLPGVWAFKAISTADSLIGHREEPWRDFGRFAARADDIANFIPARIAGVLICLAGSGGWQTMWRDHAKHASPNAGWPEASMAGALGVWLAGPIAYDGAMHAKPAIGAGRDAGPADLRKAIGIFIRACALVWLTAFAGLLAGGWAWLG</sequence>
<dbReference type="KEGG" id="cman:A9D14_15265"/>
<organism evidence="10 11">
    <name type="scientific">Croceicoccus marinus</name>
    <dbReference type="NCBI Taxonomy" id="450378"/>
    <lineage>
        <taxon>Bacteria</taxon>
        <taxon>Pseudomonadati</taxon>
        <taxon>Pseudomonadota</taxon>
        <taxon>Alphaproteobacteria</taxon>
        <taxon>Sphingomonadales</taxon>
        <taxon>Erythrobacteraceae</taxon>
        <taxon>Croceicoccus</taxon>
    </lineage>
</organism>
<evidence type="ECO:0000256" key="4">
    <source>
        <dbReference type="ARBA" id="ARBA00022475"/>
    </source>
</evidence>
<evidence type="ECO:0000256" key="5">
    <source>
        <dbReference type="ARBA" id="ARBA00022573"/>
    </source>
</evidence>
<accession>A0A1Z1FFY9</accession>
<dbReference type="RefSeq" id="WP_066849818.1">
    <property type="nucleotide sequence ID" value="NZ_CP019603.1"/>
</dbReference>
<dbReference type="OrthoDB" id="9811967at2"/>
<proteinExistence type="inferred from homology"/>
<dbReference type="GO" id="GO:0005886">
    <property type="term" value="C:plasma membrane"/>
    <property type="evidence" value="ECO:0007669"/>
    <property type="project" value="UniProtKB-SubCell"/>
</dbReference>
<protein>
    <recommendedName>
        <fullName evidence="9">Cobalamin biosynthesis protein CobD</fullName>
    </recommendedName>
</protein>
<evidence type="ECO:0000256" key="2">
    <source>
        <dbReference type="ARBA" id="ARBA00004953"/>
    </source>
</evidence>
<dbReference type="PANTHER" id="PTHR34308">
    <property type="entry name" value="COBALAMIN BIOSYNTHESIS PROTEIN CBIB"/>
    <property type="match status" value="1"/>
</dbReference>
<evidence type="ECO:0000256" key="3">
    <source>
        <dbReference type="ARBA" id="ARBA00006263"/>
    </source>
</evidence>
<comment type="subcellular location">
    <subcellularLocation>
        <location evidence="1 9">Cell membrane</location>
        <topology evidence="1 9">Multi-pass membrane protein</topology>
    </subcellularLocation>
</comment>